<keyword evidence="2" id="KW-1185">Reference proteome</keyword>
<evidence type="ECO:0000313" key="2">
    <source>
        <dbReference type="Proteomes" id="UP000236161"/>
    </source>
</evidence>
<proteinExistence type="predicted"/>
<accession>A0A2I0B7U9</accession>
<gene>
    <name evidence="1" type="ORF">AXF42_Ash004888</name>
</gene>
<evidence type="ECO:0000313" key="1">
    <source>
        <dbReference type="EMBL" id="PKA63878.1"/>
    </source>
</evidence>
<dbReference type="Proteomes" id="UP000236161">
    <property type="component" value="Unassembled WGS sequence"/>
</dbReference>
<sequence>MAAAGVTNSLTLPTGNYRMCHPSAVIRYVVALAEVLTTLPSSSSFVPSRYKRNSPTTSLK</sequence>
<protein>
    <submittedName>
        <fullName evidence="1">Uncharacterized protein</fullName>
    </submittedName>
</protein>
<name>A0A2I0B7U9_9ASPA</name>
<dbReference type="AlphaFoldDB" id="A0A2I0B7U9"/>
<organism evidence="1 2">
    <name type="scientific">Apostasia shenzhenica</name>
    <dbReference type="NCBI Taxonomy" id="1088818"/>
    <lineage>
        <taxon>Eukaryota</taxon>
        <taxon>Viridiplantae</taxon>
        <taxon>Streptophyta</taxon>
        <taxon>Embryophyta</taxon>
        <taxon>Tracheophyta</taxon>
        <taxon>Spermatophyta</taxon>
        <taxon>Magnoliopsida</taxon>
        <taxon>Liliopsida</taxon>
        <taxon>Asparagales</taxon>
        <taxon>Orchidaceae</taxon>
        <taxon>Apostasioideae</taxon>
        <taxon>Apostasia</taxon>
    </lineage>
</organism>
<dbReference type="EMBL" id="KZ451906">
    <property type="protein sequence ID" value="PKA63878.1"/>
    <property type="molecule type" value="Genomic_DNA"/>
</dbReference>
<reference evidence="1 2" key="1">
    <citation type="journal article" date="2017" name="Nature">
        <title>The Apostasia genome and the evolution of orchids.</title>
        <authorList>
            <person name="Zhang G.Q."/>
            <person name="Liu K.W."/>
            <person name="Li Z."/>
            <person name="Lohaus R."/>
            <person name="Hsiao Y.Y."/>
            <person name="Niu S.C."/>
            <person name="Wang J.Y."/>
            <person name="Lin Y.C."/>
            <person name="Xu Q."/>
            <person name="Chen L.J."/>
            <person name="Yoshida K."/>
            <person name="Fujiwara S."/>
            <person name="Wang Z.W."/>
            <person name="Zhang Y.Q."/>
            <person name="Mitsuda N."/>
            <person name="Wang M."/>
            <person name="Liu G.H."/>
            <person name="Pecoraro L."/>
            <person name="Huang H.X."/>
            <person name="Xiao X.J."/>
            <person name="Lin M."/>
            <person name="Wu X.Y."/>
            <person name="Wu W.L."/>
            <person name="Chen Y.Y."/>
            <person name="Chang S.B."/>
            <person name="Sakamoto S."/>
            <person name="Ohme-Takagi M."/>
            <person name="Yagi M."/>
            <person name="Zeng S.J."/>
            <person name="Shen C.Y."/>
            <person name="Yeh C.M."/>
            <person name="Luo Y.B."/>
            <person name="Tsai W.C."/>
            <person name="Van de Peer Y."/>
            <person name="Liu Z.J."/>
        </authorList>
    </citation>
    <scope>NUCLEOTIDE SEQUENCE [LARGE SCALE GENOMIC DNA]</scope>
    <source>
        <strain evidence="2">cv. Shenzhen</strain>
        <tissue evidence="1">Stem</tissue>
    </source>
</reference>